<accession>A0A090F6E6</accession>
<sequence>MGSAWPGQSTSEPSLSWELFARQQKPIFPSGVHLDEANPILLPNDINAVGAIINELLINGEVWVPGKGRGAIRVSIRRSGEGISLVRGRASNSVQCDRLRRVCALLTG</sequence>
<organism evidence="1 2">
    <name type="scientific">Mesorhizobium plurifarium</name>
    <dbReference type="NCBI Taxonomy" id="69974"/>
    <lineage>
        <taxon>Bacteria</taxon>
        <taxon>Pseudomonadati</taxon>
        <taxon>Pseudomonadota</taxon>
        <taxon>Alphaproteobacteria</taxon>
        <taxon>Hyphomicrobiales</taxon>
        <taxon>Phyllobacteriaceae</taxon>
        <taxon>Mesorhizobium</taxon>
    </lineage>
</organism>
<name>A0A090F6E6_MESPL</name>
<gene>
    <name evidence="1" type="ORF">MPLDJ20_260006</name>
</gene>
<dbReference type="EMBL" id="CCNB01000019">
    <property type="protein sequence ID" value="CDX39449.1"/>
    <property type="molecule type" value="Genomic_DNA"/>
</dbReference>
<dbReference type="AlphaFoldDB" id="A0A090F6E6"/>
<evidence type="ECO:0000313" key="2">
    <source>
        <dbReference type="Proteomes" id="UP000046373"/>
    </source>
</evidence>
<dbReference type="Proteomes" id="UP000046373">
    <property type="component" value="Unassembled WGS sequence"/>
</dbReference>
<proteinExistence type="predicted"/>
<protein>
    <submittedName>
        <fullName evidence="1">Uncharacterized protein</fullName>
    </submittedName>
</protein>
<evidence type="ECO:0000313" key="1">
    <source>
        <dbReference type="EMBL" id="CDX39449.1"/>
    </source>
</evidence>
<reference evidence="1 2" key="1">
    <citation type="submission" date="2014-08" db="EMBL/GenBank/DDBJ databases">
        <authorList>
            <person name="Moulin Lionel"/>
        </authorList>
    </citation>
    <scope>NUCLEOTIDE SEQUENCE [LARGE SCALE GENOMIC DNA]</scope>
</reference>